<reference evidence="1 2" key="1">
    <citation type="submission" date="2010-08" db="EMBL/GenBank/DDBJ databases">
        <authorList>
            <person name="Weinstock G."/>
            <person name="Sodergren E."/>
            <person name="Clifton S."/>
            <person name="Fulton L."/>
            <person name="Fulton B."/>
            <person name="Courtney L."/>
            <person name="Fronick C."/>
            <person name="Harrison M."/>
            <person name="Strong C."/>
            <person name="Farmer C."/>
            <person name="Delahaunty K."/>
            <person name="Markovic C."/>
            <person name="Hall O."/>
            <person name="Minx P."/>
            <person name="Tomlinson C."/>
            <person name="Mitreva M."/>
            <person name="Hou S."/>
            <person name="Chen J."/>
            <person name="Wollam A."/>
            <person name="Pepin K.H."/>
            <person name="Johnson M."/>
            <person name="Bhonagiri V."/>
            <person name="Zhang X."/>
            <person name="Suruliraj S."/>
            <person name="Warren W."/>
            <person name="Chinwalla A."/>
            <person name="Mardis E.R."/>
            <person name="Wilson R.K."/>
        </authorList>
    </citation>
    <scope>NUCLEOTIDE SEQUENCE [LARGE SCALE GENOMIC DNA]</scope>
    <source>
        <strain evidence="1 2">KLE1255</strain>
    </source>
</reference>
<proteinExistence type="predicted"/>
<name>E2ZIG1_9FIRM</name>
<dbReference type="HOGENOM" id="CLU_2966267_0_0_9"/>
<sequence length="59" mass="6440">MKGILIEPGKGPVVTTLPDTLQGIEAWLGGHADQKYFSRTPAILMHSAAGREPNRIWRG</sequence>
<evidence type="ECO:0000313" key="2">
    <source>
        <dbReference type="Proteomes" id="UP000006028"/>
    </source>
</evidence>
<dbReference type="Proteomes" id="UP000006028">
    <property type="component" value="Unassembled WGS sequence"/>
</dbReference>
<protein>
    <submittedName>
        <fullName evidence="1">Uncharacterized protein</fullName>
    </submittedName>
</protein>
<dbReference type="STRING" id="748224.HMPREF9436_01455"/>
<feature type="non-terminal residue" evidence="1">
    <location>
        <position position="59"/>
    </location>
</feature>
<evidence type="ECO:0000313" key="1">
    <source>
        <dbReference type="EMBL" id="EFQ07067.1"/>
    </source>
</evidence>
<gene>
    <name evidence="1" type="ORF">HMPREF9436_01455</name>
</gene>
<dbReference type="EMBL" id="AECU01000118">
    <property type="protein sequence ID" value="EFQ07067.1"/>
    <property type="molecule type" value="Genomic_DNA"/>
</dbReference>
<accession>E2ZIG1</accession>
<organism evidence="1 2">
    <name type="scientific">Faecalibacterium cf. prausnitzii KLE1255</name>
    <dbReference type="NCBI Taxonomy" id="748224"/>
    <lineage>
        <taxon>Bacteria</taxon>
        <taxon>Bacillati</taxon>
        <taxon>Bacillota</taxon>
        <taxon>Clostridia</taxon>
        <taxon>Eubacteriales</taxon>
        <taxon>Oscillospiraceae</taxon>
        <taxon>Faecalibacterium</taxon>
    </lineage>
</organism>
<dbReference type="AlphaFoldDB" id="E2ZIG1"/>
<comment type="caution">
    <text evidence="1">The sequence shown here is derived from an EMBL/GenBank/DDBJ whole genome shotgun (WGS) entry which is preliminary data.</text>
</comment>